<dbReference type="InterPro" id="IPR012340">
    <property type="entry name" value="NA-bd_OB-fold"/>
</dbReference>
<sequence>MTTDFQQRTTMTTTIRLILSLLIAALAYAAATLLAGADFSNIPLLLCFVAATALTALLPAAGRAGTTNSVARDNDSSEKQSRVPAGASREEGAVKWFNVSKGFGFIIREGGEEIFVHFRSIRGDGRRSLRDGQRVDFVVGNSAKGPQAEDVVALD</sequence>
<dbReference type="PROSITE" id="PS51857">
    <property type="entry name" value="CSD_2"/>
    <property type="match status" value="1"/>
</dbReference>
<gene>
    <name evidence="5" type="ORF">FVW59_06310</name>
</gene>
<evidence type="ECO:0000256" key="1">
    <source>
        <dbReference type="RuleBase" id="RU000408"/>
    </source>
</evidence>
<dbReference type="CDD" id="cd04458">
    <property type="entry name" value="CSP_CDS"/>
    <property type="match status" value="1"/>
</dbReference>
<dbReference type="PRINTS" id="PR00050">
    <property type="entry name" value="COLDSHOCK"/>
</dbReference>
<dbReference type="GO" id="GO:0003676">
    <property type="term" value="F:nucleic acid binding"/>
    <property type="evidence" value="ECO:0007669"/>
    <property type="project" value="InterPro"/>
</dbReference>
<keyword evidence="3" id="KW-0812">Transmembrane</keyword>
<keyword evidence="6" id="KW-1185">Reference proteome</keyword>
<dbReference type="PROSITE" id="PS00352">
    <property type="entry name" value="CSD_1"/>
    <property type="match status" value="1"/>
</dbReference>
<reference evidence="5 6" key="1">
    <citation type="submission" date="2019-08" db="EMBL/GenBank/DDBJ databases">
        <title>Parahaliea maris sp. nov., isolated from the surface seawater.</title>
        <authorList>
            <person name="Liu Y."/>
        </authorList>
    </citation>
    <scope>NUCLEOTIDE SEQUENCE [LARGE SCALE GENOMIC DNA]</scope>
    <source>
        <strain evidence="5 6">S2-26</strain>
    </source>
</reference>
<comment type="subcellular location">
    <subcellularLocation>
        <location evidence="1">Cytoplasm</location>
    </subcellularLocation>
</comment>
<proteinExistence type="predicted"/>
<dbReference type="Gene3D" id="2.40.50.140">
    <property type="entry name" value="Nucleic acid-binding proteins"/>
    <property type="match status" value="1"/>
</dbReference>
<comment type="caution">
    <text evidence="5">The sequence shown here is derived from an EMBL/GenBank/DDBJ whole genome shotgun (WGS) entry which is preliminary data.</text>
</comment>
<dbReference type="InterPro" id="IPR050181">
    <property type="entry name" value="Cold_shock_domain"/>
</dbReference>
<feature type="transmembrane region" description="Helical" evidence="3">
    <location>
        <begin position="17"/>
        <end position="36"/>
    </location>
</feature>
<dbReference type="SMART" id="SM00357">
    <property type="entry name" value="CSP"/>
    <property type="match status" value="1"/>
</dbReference>
<evidence type="ECO:0000313" key="6">
    <source>
        <dbReference type="Proteomes" id="UP000321933"/>
    </source>
</evidence>
<protein>
    <submittedName>
        <fullName evidence="5">Cold-shock protein</fullName>
    </submittedName>
</protein>
<evidence type="ECO:0000256" key="2">
    <source>
        <dbReference type="SAM" id="MobiDB-lite"/>
    </source>
</evidence>
<dbReference type="GO" id="GO:0005829">
    <property type="term" value="C:cytosol"/>
    <property type="evidence" value="ECO:0007669"/>
    <property type="project" value="UniProtKB-ARBA"/>
</dbReference>
<evidence type="ECO:0000313" key="5">
    <source>
        <dbReference type="EMBL" id="TXS93443.1"/>
    </source>
</evidence>
<evidence type="ECO:0000256" key="3">
    <source>
        <dbReference type="SAM" id="Phobius"/>
    </source>
</evidence>
<dbReference type="Proteomes" id="UP000321933">
    <property type="component" value="Unassembled WGS sequence"/>
</dbReference>
<dbReference type="AlphaFoldDB" id="A0A5C8ZXX8"/>
<evidence type="ECO:0000259" key="4">
    <source>
        <dbReference type="PROSITE" id="PS51857"/>
    </source>
</evidence>
<dbReference type="PANTHER" id="PTHR11544">
    <property type="entry name" value="COLD SHOCK DOMAIN CONTAINING PROTEINS"/>
    <property type="match status" value="1"/>
</dbReference>
<dbReference type="EMBL" id="VRYZ01000002">
    <property type="protein sequence ID" value="TXS93443.1"/>
    <property type="molecule type" value="Genomic_DNA"/>
</dbReference>
<dbReference type="InterPro" id="IPR002059">
    <property type="entry name" value="CSP_DNA-bd"/>
</dbReference>
<keyword evidence="3" id="KW-1133">Transmembrane helix</keyword>
<organism evidence="5 6">
    <name type="scientific">Parahaliea aestuarii</name>
    <dbReference type="NCBI Taxonomy" id="1852021"/>
    <lineage>
        <taxon>Bacteria</taxon>
        <taxon>Pseudomonadati</taxon>
        <taxon>Pseudomonadota</taxon>
        <taxon>Gammaproteobacteria</taxon>
        <taxon>Cellvibrionales</taxon>
        <taxon>Halieaceae</taxon>
        <taxon>Parahaliea</taxon>
    </lineage>
</organism>
<feature type="transmembrane region" description="Helical" evidence="3">
    <location>
        <begin position="42"/>
        <end position="62"/>
    </location>
</feature>
<feature type="domain" description="CSD" evidence="4">
    <location>
        <begin position="89"/>
        <end position="153"/>
    </location>
</feature>
<name>A0A5C8ZXX8_9GAMM</name>
<feature type="region of interest" description="Disordered" evidence="2">
    <location>
        <begin position="66"/>
        <end position="88"/>
    </location>
</feature>
<dbReference type="SUPFAM" id="SSF50249">
    <property type="entry name" value="Nucleic acid-binding proteins"/>
    <property type="match status" value="1"/>
</dbReference>
<dbReference type="Pfam" id="PF00313">
    <property type="entry name" value="CSD"/>
    <property type="match status" value="1"/>
</dbReference>
<dbReference type="InterPro" id="IPR011129">
    <property type="entry name" value="CSD"/>
</dbReference>
<dbReference type="OrthoDB" id="9810590at2"/>
<keyword evidence="3" id="KW-0472">Membrane</keyword>
<feature type="compositionally biased region" description="Basic and acidic residues" evidence="2">
    <location>
        <begin position="72"/>
        <end position="81"/>
    </location>
</feature>
<dbReference type="InterPro" id="IPR019844">
    <property type="entry name" value="CSD_CS"/>
</dbReference>
<accession>A0A5C8ZXX8</accession>